<accession>A0A1G9SB13</accession>
<dbReference type="Gene3D" id="3.40.50.2000">
    <property type="entry name" value="Glycogen Phosphorylase B"/>
    <property type="match status" value="2"/>
</dbReference>
<dbReference type="GO" id="GO:0016757">
    <property type="term" value="F:glycosyltransferase activity"/>
    <property type="evidence" value="ECO:0007669"/>
    <property type="project" value="InterPro"/>
</dbReference>
<dbReference type="STRING" id="321763.SAMN04488692_12723"/>
<gene>
    <name evidence="4" type="ORF">SAMN04488692_12723</name>
</gene>
<dbReference type="PANTHER" id="PTHR46401">
    <property type="entry name" value="GLYCOSYLTRANSFERASE WBBK-RELATED"/>
    <property type="match status" value="1"/>
</dbReference>
<sequence length="397" mass="45989">MHILHIPLSLPRYSHKPSGTYIIDLVNLLNNHSLNSGLIFVQQRRIKKKNKFPFLYFTKGKYDEVVFGKKQINLKWKNKFFLIPTNKRNKDSKWQKYMFELFQEYIGEYGKPDLLHCHSGRGAGELALKINDKYSIPYIVMEHNPIYLTGNISSGEKKRLKKVYNKAAKICPVSNQMNKTIKPLVNADKIKVVPNFVSKIYEKPIEDPEIKSNKNHLLTIVSRLDDNKNVSMGIKAFNLFQKEFPNSKLEIFGKGDKEKDLKNLTNQLNLSGKVKFHGFKQKEVICQYLTKSKILLQCSYNESFGVPIIEALARGCFVVATKSGGPEEISKNVEGIKLVEKDDHVEMSKKMKEIIISGFDLKKIKWIRRNMLNIYGRENVAEEWLGIYRDIINNRVE</sequence>
<keyword evidence="5" id="KW-1185">Reference proteome</keyword>
<dbReference type="InterPro" id="IPR001296">
    <property type="entry name" value="Glyco_trans_1"/>
</dbReference>
<protein>
    <submittedName>
        <fullName evidence="4">Glycosyltransferase involved in cell wall bisynthesis</fullName>
    </submittedName>
</protein>
<dbReference type="PANTHER" id="PTHR46401:SF2">
    <property type="entry name" value="GLYCOSYLTRANSFERASE WBBK-RELATED"/>
    <property type="match status" value="1"/>
</dbReference>
<evidence type="ECO:0000259" key="2">
    <source>
        <dbReference type="Pfam" id="PF00534"/>
    </source>
</evidence>
<keyword evidence="1 4" id="KW-0808">Transferase</keyword>
<dbReference type="EMBL" id="FNGO01000027">
    <property type="protein sequence ID" value="SDM32561.1"/>
    <property type="molecule type" value="Genomic_DNA"/>
</dbReference>
<dbReference type="Proteomes" id="UP000199476">
    <property type="component" value="Unassembled WGS sequence"/>
</dbReference>
<feature type="domain" description="Glycosyl transferase family 1" evidence="2">
    <location>
        <begin position="211"/>
        <end position="358"/>
    </location>
</feature>
<reference evidence="4 5" key="1">
    <citation type="submission" date="2016-10" db="EMBL/GenBank/DDBJ databases">
        <authorList>
            <person name="de Groot N.N."/>
        </authorList>
    </citation>
    <scope>NUCLEOTIDE SEQUENCE [LARGE SCALE GENOMIC DNA]</scope>
    <source>
        <strain evidence="4 5">SLAS-1</strain>
    </source>
</reference>
<dbReference type="AlphaFoldDB" id="A0A1G9SB13"/>
<organism evidence="4 5">
    <name type="scientific">Halarsenatibacter silvermanii</name>
    <dbReference type="NCBI Taxonomy" id="321763"/>
    <lineage>
        <taxon>Bacteria</taxon>
        <taxon>Bacillati</taxon>
        <taxon>Bacillota</taxon>
        <taxon>Clostridia</taxon>
        <taxon>Halanaerobiales</taxon>
        <taxon>Halarsenatibacteraceae</taxon>
        <taxon>Halarsenatibacter</taxon>
    </lineage>
</organism>
<evidence type="ECO:0000256" key="1">
    <source>
        <dbReference type="ARBA" id="ARBA00022679"/>
    </source>
</evidence>
<dbReference type="Pfam" id="PF13439">
    <property type="entry name" value="Glyco_transf_4"/>
    <property type="match status" value="1"/>
</dbReference>
<evidence type="ECO:0000313" key="5">
    <source>
        <dbReference type="Proteomes" id="UP000199476"/>
    </source>
</evidence>
<evidence type="ECO:0000313" key="4">
    <source>
        <dbReference type="EMBL" id="SDM32561.1"/>
    </source>
</evidence>
<dbReference type="GO" id="GO:0009103">
    <property type="term" value="P:lipopolysaccharide biosynthetic process"/>
    <property type="evidence" value="ECO:0007669"/>
    <property type="project" value="TreeGrafter"/>
</dbReference>
<dbReference type="InterPro" id="IPR028098">
    <property type="entry name" value="Glyco_trans_4-like_N"/>
</dbReference>
<evidence type="ECO:0000259" key="3">
    <source>
        <dbReference type="Pfam" id="PF13439"/>
    </source>
</evidence>
<feature type="domain" description="Glycosyltransferase subfamily 4-like N-terminal" evidence="3">
    <location>
        <begin position="99"/>
        <end position="197"/>
    </location>
</feature>
<dbReference type="Pfam" id="PF00534">
    <property type="entry name" value="Glycos_transf_1"/>
    <property type="match status" value="1"/>
</dbReference>
<name>A0A1G9SB13_9FIRM</name>
<proteinExistence type="predicted"/>
<dbReference type="SUPFAM" id="SSF53756">
    <property type="entry name" value="UDP-Glycosyltransferase/glycogen phosphorylase"/>
    <property type="match status" value="1"/>
</dbReference>